<reference evidence="2 3" key="1">
    <citation type="journal article" date="2016" name="Sci. Rep.">
        <title>Penicillium arizonense, a new, genome sequenced fungal species, reveals a high chemical diversity in secreted metabolites.</title>
        <authorList>
            <person name="Grijseels S."/>
            <person name="Nielsen J.C."/>
            <person name="Randelovic M."/>
            <person name="Nielsen J."/>
            <person name="Nielsen K.F."/>
            <person name="Workman M."/>
            <person name="Frisvad J.C."/>
        </authorList>
    </citation>
    <scope>NUCLEOTIDE SEQUENCE [LARGE SCALE GENOMIC DNA]</scope>
    <source>
        <strain evidence="2 3">CBS 141311</strain>
    </source>
</reference>
<feature type="compositionally biased region" description="Basic and acidic residues" evidence="1">
    <location>
        <begin position="677"/>
        <end position="686"/>
    </location>
</feature>
<dbReference type="STRING" id="1835702.A0A1F5LHM9"/>
<dbReference type="OrthoDB" id="5339076at2759"/>
<dbReference type="Pfam" id="PF10336">
    <property type="entry name" value="DUF2420"/>
    <property type="match status" value="1"/>
</dbReference>
<sequence length="821" mass="89840">MTAVPSVPFPAMEFPAVEDSMEMASPYQGQADDFDIDIDFMEDHEKVSNMDSDMMGAEEYTNASQPTEFNETIHDADMADEPSEGSMVDADYVDQDNDIDVNFGEETYEAEMIEDDQVEDVDIPVPTIQLETTTPNEDTSKSKPIEVNERVSAMAEQPTLEVQETPSAPAESQHDQVEPQIPEAQVPSTEAVSTKDDGLAQNPTENVTTTENNEDHENADLGREVNEAATPSVSATDKNLEATEGLETTQVQASLEEPQAATATTEHAETQSSHEGEDHAEHGDESLHPVKIYYQDNEIALFPPLEGDSAETFFLHDEDVAYENIGELFKALRLVLQGNVADNEVLVIDIDVLGIQMTEDSFHASQVTLHQIVDLYLRLCHNDGTTDAEALYLTLSSKRAFPAEIADLLDAANEGKGLSGIHPWADYDEHEPGSEDDIEIHETEQHEDGSSSEEAQPEQLDHEAKLALSGEEQAPADIVGQTQEDRPDDAQRKDLPQEDIASAAAQEETQAAPEFDALQGSPQGKETDQFDHFEHIEGEHVQEDGPYHDDEAETHDDRNVDHYDSEGQQTESTATVAPLSGETEITELIEDVSADAAEANHDQNEDENDGFDADYYNNEDNGFGDDQQNFQDESAGEDNDAGAQQPAGHASGPDGDGDELGAAPTDEVVSADAFDNEGAHTSHDQAEPTLNGVPQDESGKEQTPDHADDLLEIAPDVLRSPAKDTEHEPLDHIESVDSGEPEHELAHNDGADEQHFNKDNFGEHDPKLEESEAVVLAEADPSLADSEPSANLSAKRSREDDDDDEWDLVETTIDTKRRRPS</sequence>
<protein>
    <submittedName>
        <fullName evidence="2">Uncharacterized protein</fullName>
    </submittedName>
</protein>
<feature type="compositionally biased region" description="Basic and acidic residues" evidence="1">
    <location>
        <begin position="266"/>
        <end position="283"/>
    </location>
</feature>
<feature type="region of interest" description="Disordered" evidence="1">
    <location>
        <begin position="155"/>
        <end position="283"/>
    </location>
</feature>
<feature type="compositionally biased region" description="Polar residues" evidence="1">
    <location>
        <begin position="566"/>
        <end position="575"/>
    </location>
</feature>
<dbReference type="GeneID" id="34577125"/>
<keyword evidence="3" id="KW-1185">Reference proteome</keyword>
<feature type="compositionally biased region" description="Basic and acidic residues" evidence="1">
    <location>
        <begin position="721"/>
        <end position="770"/>
    </location>
</feature>
<evidence type="ECO:0000256" key="1">
    <source>
        <dbReference type="SAM" id="MobiDB-lite"/>
    </source>
</evidence>
<feature type="region of interest" description="Disordered" evidence="1">
    <location>
        <begin position="480"/>
        <end position="821"/>
    </location>
</feature>
<proteinExistence type="predicted"/>
<feature type="compositionally biased region" description="Acidic residues" evidence="1">
    <location>
        <begin position="584"/>
        <end position="593"/>
    </location>
</feature>
<feature type="compositionally biased region" description="Basic and acidic residues" evidence="1">
    <location>
        <begin position="525"/>
        <end position="565"/>
    </location>
</feature>
<gene>
    <name evidence="2" type="ORF">PENARI_c010G10209</name>
</gene>
<dbReference type="Proteomes" id="UP000177622">
    <property type="component" value="Unassembled WGS sequence"/>
</dbReference>
<dbReference type="RefSeq" id="XP_022488007.1">
    <property type="nucleotide sequence ID" value="XM_022632391.1"/>
</dbReference>
<feature type="compositionally biased region" description="Basic and acidic residues" evidence="1">
    <location>
        <begin position="697"/>
        <end position="709"/>
    </location>
</feature>
<comment type="caution">
    <text evidence="2">The sequence shown here is derived from an EMBL/GenBank/DDBJ whole genome shotgun (WGS) entry which is preliminary data.</text>
</comment>
<organism evidence="2 3">
    <name type="scientific">Penicillium arizonense</name>
    <dbReference type="NCBI Taxonomy" id="1835702"/>
    <lineage>
        <taxon>Eukaryota</taxon>
        <taxon>Fungi</taxon>
        <taxon>Dikarya</taxon>
        <taxon>Ascomycota</taxon>
        <taxon>Pezizomycotina</taxon>
        <taxon>Eurotiomycetes</taxon>
        <taxon>Eurotiomycetidae</taxon>
        <taxon>Eurotiales</taxon>
        <taxon>Aspergillaceae</taxon>
        <taxon>Penicillium</taxon>
    </lineage>
</organism>
<feature type="compositionally biased region" description="Basic and acidic residues" evidence="1">
    <location>
        <begin position="483"/>
        <end position="496"/>
    </location>
</feature>
<evidence type="ECO:0000313" key="3">
    <source>
        <dbReference type="Proteomes" id="UP000177622"/>
    </source>
</evidence>
<feature type="compositionally biased region" description="Basic and acidic residues" evidence="1">
    <location>
        <begin position="213"/>
        <end position="226"/>
    </location>
</feature>
<dbReference type="EMBL" id="LXJU01000010">
    <property type="protein sequence ID" value="OGE52566.1"/>
    <property type="molecule type" value="Genomic_DNA"/>
</dbReference>
<feature type="compositionally biased region" description="Low complexity" evidence="1">
    <location>
        <begin position="256"/>
        <end position="265"/>
    </location>
</feature>
<dbReference type="InterPro" id="IPR018822">
    <property type="entry name" value="UPF0646"/>
</dbReference>
<name>A0A1F5LHM9_PENAI</name>
<feature type="region of interest" description="Disordered" evidence="1">
    <location>
        <begin position="442"/>
        <end position="461"/>
    </location>
</feature>
<dbReference type="AlphaFoldDB" id="A0A1F5LHM9"/>
<feature type="compositionally biased region" description="Low complexity" evidence="1">
    <location>
        <begin position="501"/>
        <end position="512"/>
    </location>
</feature>
<evidence type="ECO:0000313" key="2">
    <source>
        <dbReference type="EMBL" id="OGE52566.1"/>
    </source>
</evidence>
<accession>A0A1F5LHM9</accession>
<feature type="region of interest" description="Disordered" evidence="1">
    <location>
        <begin position="127"/>
        <end position="146"/>
    </location>
</feature>